<dbReference type="PANTHER" id="PTHR12302">
    <property type="entry name" value="EBNA2 BINDING PROTEIN P100"/>
    <property type="match status" value="1"/>
</dbReference>
<keyword evidence="2" id="KW-0255">Endonuclease</keyword>
<reference evidence="6" key="1">
    <citation type="submission" date="2022-06" db="EMBL/GenBank/DDBJ databases">
        <title>Uncovering the hologenomic basis of an extraordinary plant invasion.</title>
        <authorList>
            <person name="Bieker V.C."/>
            <person name="Martin M.D."/>
            <person name="Gilbert T."/>
            <person name="Hodgins K."/>
            <person name="Battlay P."/>
            <person name="Petersen B."/>
            <person name="Wilson J."/>
        </authorList>
    </citation>
    <scope>NUCLEOTIDE SEQUENCE</scope>
    <source>
        <strain evidence="6">AA19_3_7</strain>
        <tissue evidence="6">Leaf</tissue>
    </source>
</reference>
<keyword evidence="3" id="KW-0378">Hydrolase</keyword>
<dbReference type="GO" id="GO:0016787">
    <property type="term" value="F:hydrolase activity"/>
    <property type="evidence" value="ECO:0007669"/>
    <property type="project" value="UniProtKB-KW"/>
</dbReference>
<dbReference type="InterPro" id="IPR035437">
    <property type="entry name" value="SNase_OB-fold_sf"/>
</dbReference>
<sequence length="315" mass="35313">MSKRLCVEMTAKGEPAGDGVSDSTDCGAALPENNPESVADPLAALEDDITKFETESKVPLDLAWHVFSDEEIYRLWFKGLSSAWKKSKPKDLEEATRLVYDTLYEIHCSLVHHDDLEGFLHFYGLPPSHLVIKPEWYNPISPAEAPRVAKDAFPFRLLTLPVVAQDVVDGVCFTVSVEFEDITLLPLDLLATISERCKALANGDDYEASKLMKKINSISRDYGVRQLDDVELVVKKYTIKLSGVRAPKIGTDDGIKARNELAKMLVGKSLTISVNHFDEEMRYVGDVYYNRNCLKETLLNKGAALCWGWEKEPLQ</sequence>
<feature type="region of interest" description="Disordered" evidence="4">
    <location>
        <begin position="10"/>
        <end position="35"/>
    </location>
</feature>
<dbReference type="GO" id="GO:0004519">
    <property type="term" value="F:endonuclease activity"/>
    <property type="evidence" value="ECO:0007669"/>
    <property type="project" value="UniProtKB-KW"/>
</dbReference>
<proteinExistence type="predicted"/>
<dbReference type="PANTHER" id="PTHR12302:SF3">
    <property type="entry name" value="SERINE_THREONINE-PROTEIN KINASE 31"/>
    <property type="match status" value="1"/>
</dbReference>
<evidence type="ECO:0000313" key="6">
    <source>
        <dbReference type="EMBL" id="KAI7750065.1"/>
    </source>
</evidence>
<evidence type="ECO:0000256" key="2">
    <source>
        <dbReference type="ARBA" id="ARBA00022759"/>
    </source>
</evidence>
<name>A0AAD5D0Y8_AMBAR</name>
<evidence type="ECO:0000256" key="1">
    <source>
        <dbReference type="ARBA" id="ARBA00022722"/>
    </source>
</evidence>
<organism evidence="6 7">
    <name type="scientific">Ambrosia artemisiifolia</name>
    <name type="common">Common ragweed</name>
    <dbReference type="NCBI Taxonomy" id="4212"/>
    <lineage>
        <taxon>Eukaryota</taxon>
        <taxon>Viridiplantae</taxon>
        <taxon>Streptophyta</taxon>
        <taxon>Embryophyta</taxon>
        <taxon>Tracheophyta</taxon>
        <taxon>Spermatophyta</taxon>
        <taxon>Magnoliopsida</taxon>
        <taxon>eudicotyledons</taxon>
        <taxon>Gunneridae</taxon>
        <taxon>Pentapetalae</taxon>
        <taxon>asterids</taxon>
        <taxon>campanulids</taxon>
        <taxon>Asterales</taxon>
        <taxon>Asteraceae</taxon>
        <taxon>Asteroideae</taxon>
        <taxon>Heliantheae alliance</taxon>
        <taxon>Heliantheae</taxon>
        <taxon>Ambrosia</taxon>
    </lineage>
</organism>
<accession>A0AAD5D0Y8</accession>
<dbReference type="Gene3D" id="2.40.50.90">
    <property type="match status" value="1"/>
</dbReference>
<evidence type="ECO:0000259" key="5">
    <source>
        <dbReference type="Pfam" id="PF00565"/>
    </source>
</evidence>
<dbReference type="AlphaFoldDB" id="A0AAD5D0Y8"/>
<gene>
    <name evidence="6" type="ORF">M8C21_007488</name>
</gene>
<evidence type="ECO:0000313" key="7">
    <source>
        <dbReference type="Proteomes" id="UP001206925"/>
    </source>
</evidence>
<dbReference type="Proteomes" id="UP001206925">
    <property type="component" value="Unassembled WGS sequence"/>
</dbReference>
<dbReference type="EMBL" id="JAMZMK010006225">
    <property type="protein sequence ID" value="KAI7750065.1"/>
    <property type="molecule type" value="Genomic_DNA"/>
</dbReference>
<evidence type="ECO:0000256" key="4">
    <source>
        <dbReference type="SAM" id="MobiDB-lite"/>
    </source>
</evidence>
<dbReference type="InterPro" id="IPR016071">
    <property type="entry name" value="Staphylococal_nuclease_OB-fold"/>
</dbReference>
<keyword evidence="7" id="KW-1185">Reference proteome</keyword>
<feature type="domain" description="TNase-like" evidence="5">
    <location>
        <begin position="238"/>
        <end position="305"/>
    </location>
</feature>
<protein>
    <recommendedName>
        <fullName evidence="5">TNase-like domain-containing protein</fullName>
    </recommendedName>
</protein>
<keyword evidence="1" id="KW-0540">Nuclease</keyword>
<evidence type="ECO:0000256" key="3">
    <source>
        <dbReference type="ARBA" id="ARBA00022801"/>
    </source>
</evidence>
<comment type="caution">
    <text evidence="6">The sequence shown here is derived from an EMBL/GenBank/DDBJ whole genome shotgun (WGS) entry which is preliminary data.</text>
</comment>
<dbReference type="Pfam" id="PF00565">
    <property type="entry name" value="SNase"/>
    <property type="match status" value="1"/>
</dbReference>
<dbReference type="SUPFAM" id="SSF50199">
    <property type="entry name" value="Staphylococcal nuclease"/>
    <property type="match status" value="1"/>
</dbReference>